<dbReference type="Gene3D" id="2.40.50.100">
    <property type="match status" value="1"/>
</dbReference>
<dbReference type="PANTHER" id="PTHR30469">
    <property type="entry name" value="MULTIDRUG RESISTANCE PROTEIN MDTA"/>
    <property type="match status" value="1"/>
</dbReference>
<feature type="signal peptide" evidence="5">
    <location>
        <begin position="1"/>
        <end position="25"/>
    </location>
</feature>
<evidence type="ECO:0000256" key="1">
    <source>
        <dbReference type="ARBA" id="ARBA00004196"/>
    </source>
</evidence>
<keyword evidence="9" id="KW-1185">Reference proteome</keyword>
<dbReference type="Proteomes" id="UP001595776">
    <property type="component" value="Unassembled WGS sequence"/>
</dbReference>
<feature type="domain" description="Multidrug resistance protein MdtA-like barrel-sandwich hybrid" evidence="6">
    <location>
        <begin position="68"/>
        <end position="209"/>
    </location>
</feature>
<reference evidence="9" key="1">
    <citation type="journal article" date="2019" name="Int. J. Syst. Evol. Microbiol.">
        <title>The Global Catalogue of Microorganisms (GCM) 10K type strain sequencing project: providing services to taxonomists for standard genome sequencing and annotation.</title>
        <authorList>
            <consortium name="The Broad Institute Genomics Platform"/>
            <consortium name="The Broad Institute Genome Sequencing Center for Infectious Disease"/>
            <person name="Wu L."/>
            <person name="Ma J."/>
        </authorList>
    </citation>
    <scope>NUCLEOTIDE SEQUENCE [LARGE SCALE GENOMIC DNA]</scope>
    <source>
        <strain evidence="9">CGMCC 1.15304</strain>
    </source>
</reference>
<name>A0ABV8UE44_9PROT</name>
<keyword evidence="4" id="KW-0175">Coiled coil</keyword>
<organism evidence="8 9">
    <name type="scientific">Kordiimonas lipolytica</name>
    <dbReference type="NCBI Taxonomy" id="1662421"/>
    <lineage>
        <taxon>Bacteria</taxon>
        <taxon>Pseudomonadati</taxon>
        <taxon>Pseudomonadota</taxon>
        <taxon>Alphaproteobacteria</taxon>
        <taxon>Kordiimonadales</taxon>
        <taxon>Kordiimonadaceae</taxon>
        <taxon>Kordiimonas</taxon>
    </lineage>
</organism>
<evidence type="ECO:0000256" key="2">
    <source>
        <dbReference type="ARBA" id="ARBA00009477"/>
    </source>
</evidence>
<accession>A0ABV8UE44</accession>
<dbReference type="Gene3D" id="2.40.420.20">
    <property type="match status" value="1"/>
</dbReference>
<evidence type="ECO:0000256" key="5">
    <source>
        <dbReference type="SAM" id="SignalP"/>
    </source>
</evidence>
<evidence type="ECO:0000313" key="9">
    <source>
        <dbReference type="Proteomes" id="UP001595776"/>
    </source>
</evidence>
<dbReference type="Pfam" id="PF25967">
    <property type="entry name" value="RND-MFP_C"/>
    <property type="match status" value="1"/>
</dbReference>
<feature type="chain" id="PRO_5047500123" evidence="5">
    <location>
        <begin position="26"/>
        <end position="395"/>
    </location>
</feature>
<evidence type="ECO:0000256" key="3">
    <source>
        <dbReference type="ARBA" id="ARBA00022448"/>
    </source>
</evidence>
<dbReference type="NCBIfam" id="TIGR01730">
    <property type="entry name" value="RND_mfp"/>
    <property type="match status" value="1"/>
</dbReference>
<feature type="domain" description="Multidrug resistance protein MdtA-like C-terminal permuted SH3" evidence="7">
    <location>
        <begin position="313"/>
        <end position="369"/>
    </location>
</feature>
<dbReference type="EMBL" id="JBHSCR010000014">
    <property type="protein sequence ID" value="MFC4349141.1"/>
    <property type="molecule type" value="Genomic_DNA"/>
</dbReference>
<gene>
    <name evidence="8" type="ORF">ACFO5Q_14900</name>
</gene>
<dbReference type="InterPro" id="IPR058625">
    <property type="entry name" value="MdtA-like_BSH"/>
</dbReference>
<dbReference type="InterPro" id="IPR006143">
    <property type="entry name" value="RND_pump_MFP"/>
</dbReference>
<keyword evidence="3" id="KW-0813">Transport</keyword>
<evidence type="ECO:0000256" key="4">
    <source>
        <dbReference type="SAM" id="Coils"/>
    </source>
</evidence>
<evidence type="ECO:0000259" key="6">
    <source>
        <dbReference type="Pfam" id="PF25917"/>
    </source>
</evidence>
<dbReference type="RefSeq" id="WP_231727089.1">
    <property type="nucleotide sequence ID" value="NZ_JBHSCR010000014.1"/>
</dbReference>
<dbReference type="Gene3D" id="1.10.287.470">
    <property type="entry name" value="Helix hairpin bin"/>
    <property type="match status" value="1"/>
</dbReference>
<protein>
    <submittedName>
        <fullName evidence="8">Efflux RND transporter periplasmic adaptor subunit</fullName>
    </submittedName>
</protein>
<dbReference type="PANTHER" id="PTHR30469:SF12">
    <property type="entry name" value="MULTIDRUG RESISTANCE PROTEIN MDTA"/>
    <property type="match status" value="1"/>
</dbReference>
<proteinExistence type="inferred from homology"/>
<evidence type="ECO:0000259" key="7">
    <source>
        <dbReference type="Pfam" id="PF25967"/>
    </source>
</evidence>
<comment type="caution">
    <text evidence="8">The sequence shown here is derived from an EMBL/GenBank/DDBJ whole genome shotgun (WGS) entry which is preliminary data.</text>
</comment>
<dbReference type="Pfam" id="PF25917">
    <property type="entry name" value="BSH_RND"/>
    <property type="match status" value="1"/>
</dbReference>
<comment type="similarity">
    <text evidence="2">Belongs to the membrane fusion protein (MFP) (TC 8.A.1) family.</text>
</comment>
<evidence type="ECO:0000313" key="8">
    <source>
        <dbReference type="EMBL" id="MFC4349141.1"/>
    </source>
</evidence>
<keyword evidence="5" id="KW-0732">Signal</keyword>
<dbReference type="SUPFAM" id="SSF111369">
    <property type="entry name" value="HlyD-like secretion proteins"/>
    <property type="match status" value="1"/>
</dbReference>
<dbReference type="InterPro" id="IPR058627">
    <property type="entry name" value="MdtA-like_C"/>
</dbReference>
<sequence length="395" mass="42702">MRKILKIAAPGMVLAAAIGSVMVLAAAKDAPEKKQEAPRPVSLHVDEVRAERVALSVRTQGEVRPKTEVDLTPQVSGRIISISESFAEGAGFHAGDTLIQIDDSDYRLAVTSAEARVAEARVRLEQELADARIKKKQWQDWVKDGEPTPLALNQPQVAEAQAKLRAAEADLEKAKLNLDRTQIKVPFAGRVLERKVGVGQFVNVGTELGRVFATDKVEVRLPLTDSQLTELDLPLGFVATADNAPAVTFSATMGGEAHTWTGRIVRTHASVDQQTRLMYAVAEVLDPYGLSVDEKGMPMAVGLFVNAEIKGVVPQNALVMPRDALRSEDKVYVIKDNKLEIKTVEVLSTSVDRVFVSAGVAPGDKVVTSPVRAAYEGMAVQAIERSAQNLDNASR</sequence>
<dbReference type="Gene3D" id="2.40.30.170">
    <property type="match status" value="1"/>
</dbReference>
<comment type="subcellular location">
    <subcellularLocation>
        <location evidence="1">Cell envelope</location>
    </subcellularLocation>
</comment>
<feature type="coiled-coil region" evidence="4">
    <location>
        <begin position="157"/>
        <end position="184"/>
    </location>
</feature>